<dbReference type="GO" id="GO:0016787">
    <property type="term" value="F:hydrolase activity"/>
    <property type="evidence" value="ECO:0007669"/>
    <property type="project" value="UniProtKB-KW"/>
</dbReference>
<feature type="chain" id="PRO_5019486704" evidence="5">
    <location>
        <begin position="20"/>
        <end position="211"/>
    </location>
</feature>
<evidence type="ECO:0000313" key="7">
    <source>
        <dbReference type="Proteomes" id="UP000283734"/>
    </source>
</evidence>
<evidence type="ECO:0000256" key="3">
    <source>
        <dbReference type="ARBA" id="ARBA00022801"/>
    </source>
</evidence>
<accession>A0A418XTV7</accession>
<keyword evidence="7" id="KW-1185">Reference proteome</keyword>
<keyword evidence="2" id="KW-0540">Nuclease</keyword>
<protein>
    <submittedName>
        <fullName evidence="6">Endonuclease I</fullName>
    </submittedName>
</protein>
<keyword evidence="6" id="KW-0255">Endonuclease</keyword>
<comment type="caution">
    <text evidence="6">The sequence shown here is derived from an EMBL/GenBank/DDBJ whole genome shotgun (WGS) entry which is preliminary data.</text>
</comment>
<dbReference type="Pfam" id="PF04231">
    <property type="entry name" value="Endonuclease_1"/>
    <property type="match status" value="1"/>
</dbReference>
<sequence>MRKLSLLLMALLMSAGACLADNMEDQFLKQVYANGGKTLYCQESFKPGDRISVEEIYDKRQLAQHFGCRSSRLCEKQPEFAEILQDRHSLFPVTRKAELDRRRTLFGDLPDSTAADSECGYRQSFQVFQPPAHAKGDVARAMLYLHEKYALPLLGTLEMYQRWNKEDPVDEEERRRNDVIADVQGNRNPFIDAPARADSIKAASPLNMQFP</sequence>
<feature type="compositionally biased region" description="Basic and acidic residues" evidence="4">
    <location>
        <begin position="166"/>
        <end position="179"/>
    </location>
</feature>
<dbReference type="RefSeq" id="WP_022983692.1">
    <property type="nucleotide sequence ID" value="NZ_CAXGPP010000094.1"/>
</dbReference>
<dbReference type="InterPro" id="IPR007346">
    <property type="entry name" value="Endonuclease-I"/>
</dbReference>
<comment type="similarity">
    <text evidence="1">Belongs to the EndA/NucM nuclease family.</text>
</comment>
<keyword evidence="5" id="KW-0732">Signal</keyword>
<reference evidence="6 7" key="1">
    <citation type="submission" date="2018-09" db="EMBL/GenBank/DDBJ databases">
        <title>Alcanivorax profundi sp. nov., isolated from 1000 m-depth seawater of the Mariana Trench.</title>
        <authorList>
            <person name="Liu J."/>
        </authorList>
    </citation>
    <scope>NUCLEOTIDE SEQUENCE [LARGE SCALE GENOMIC DNA]</scope>
    <source>
        <strain evidence="6 7">MTEO17</strain>
    </source>
</reference>
<evidence type="ECO:0000256" key="2">
    <source>
        <dbReference type="ARBA" id="ARBA00022722"/>
    </source>
</evidence>
<dbReference type="PANTHER" id="PTHR33607">
    <property type="entry name" value="ENDONUCLEASE-1"/>
    <property type="match status" value="1"/>
</dbReference>
<name>A0A418XTV7_9GAMM</name>
<evidence type="ECO:0000256" key="5">
    <source>
        <dbReference type="SAM" id="SignalP"/>
    </source>
</evidence>
<feature type="region of interest" description="Disordered" evidence="4">
    <location>
        <begin position="166"/>
        <end position="196"/>
    </location>
</feature>
<evidence type="ECO:0000256" key="4">
    <source>
        <dbReference type="SAM" id="MobiDB-lite"/>
    </source>
</evidence>
<proteinExistence type="inferred from homology"/>
<dbReference type="Proteomes" id="UP000283734">
    <property type="component" value="Unassembled WGS sequence"/>
</dbReference>
<feature type="signal peptide" evidence="5">
    <location>
        <begin position="1"/>
        <end position="19"/>
    </location>
</feature>
<dbReference type="SUPFAM" id="SSF54060">
    <property type="entry name" value="His-Me finger endonucleases"/>
    <property type="match status" value="1"/>
</dbReference>
<dbReference type="GO" id="GO:0004519">
    <property type="term" value="F:endonuclease activity"/>
    <property type="evidence" value="ECO:0007669"/>
    <property type="project" value="UniProtKB-KW"/>
</dbReference>
<dbReference type="InterPro" id="IPR044925">
    <property type="entry name" value="His-Me_finger_sf"/>
</dbReference>
<keyword evidence="3" id="KW-0378">Hydrolase</keyword>
<dbReference type="EMBL" id="QYYA01000006">
    <property type="protein sequence ID" value="RJG16132.1"/>
    <property type="molecule type" value="Genomic_DNA"/>
</dbReference>
<dbReference type="OrthoDB" id="9800417at2"/>
<evidence type="ECO:0000313" key="6">
    <source>
        <dbReference type="EMBL" id="RJG16132.1"/>
    </source>
</evidence>
<gene>
    <name evidence="6" type="ORF">D4A39_15160</name>
</gene>
<evidence type="ECO:0000256" key="1">
    <source>
        <dbReference type="ARBA" id="ARBA00006429"/>
    </source>
</evidence>
<organism evidence="6 7">
    <name type="scientific">Alcanivorax profundi</name>
    <dbReference type="NCBI Taxonomy" id="2338368"/>
    <lineage>
        <taxon>Bacteria</taxon>
        <taxon>Pseudomonadati</taxon>
        <taxon>Pseudomonadota</taxon>
        <taxon>Gammaproteobacteria</taxon>
        <taxon>Oceanospirillales</taxon>
        <taxon>Alcanivoracaceae</taxon>
        <taxon>Alcanivorax</taxon>
    </lineage>
</organism>
<dbReference type="PANTHER" id="PTHR33607:SF2">
    <property type="entry name" value="ENDONUCLEASE-1"/>
    <property type="match status" value="1"/>
</dbReference>
<dbReference type="AlphaFoldDB" id="A0A418XTV7"/>
<dbReference type="PROSITE" id="PS51257">
    <property type="entry name" value="PROKAR_LIPOPROTEIN"/>
    <property type="match status" value="1"/>
</dbReference>